<evidence type="ECO:0000313" key="1">
    <source>
        <dbReference type="EMBL" id="SUH34803.1"/>
    </source>
</evidence>
<proteinExistence type="predicted"/>
<accession>A0A379WLD2</accession>
<dbReference type="EMBL" id="UGXT01000002">
    <property type="protein sequence ID" value="SUH34803.1"/>
    <property type="molecule type" value="Genomic_DNA"/>
</dbReference>
<organism evidence="1 2">
    <name type="scientific">Salmonella enterica I</name>
    <dbReference type="NCBI Taxonomy" id="59201"/>
    <lineage>
        <taxon>Bacteria</taxon>
        <taxon>Pseudomonadati</taxon>
        <taxon>Pseudomonadota</taxon>
        <taxon>Gammaproteobacteria</taxon>
        <taxon>Enterobacterales</taxon>
        <taxon>Enterobacteriaceae</taxon>
        <taxon>Salmonella</taxon>
    </lineage>
</organism>
<reference evidence="1 2" key="1">
    <citation type="submission" date="2018-06" db="EMBL/GenBank/DDBJ databases">
        <authorList>
            <consortium name="Pathogen Informatics"/>
            <person name="Doyle S."/>
        </authorList>
    </citation>
    <scope>NUCLEOTIDE SEQUENCE [LARGE SCALE GENOMIC DNA]</scope>
    <source>
        <strain evidence="1 2">NCTC8261</strain>
    </source>
</reference>
<dbReference type="GO" id="GO:0019450">
    <property type="term" value="P:L-cysteine catabolic process to pyruvate"/>
    <property type="evidence" value="ECO:0007669"/>
    <property type="project" value="TreeGrafter"/>
</dbReference>
<protein>
    <submittedName>
        <fullName evidence="1">Inner membrane protein</fullName>
    </submittedName>
</protein>
<gene>
    <name evidence="1" type="ORF">NCTC8261_01001</name>
</gene>
<sequence length="88" mass="9420">MLSHTSLEEILAFVNAVPFDAIRFILDAARLNGALSQEGLRGSWGLHIGSTLAKQCDRGLLAKDLSTAILIRTSAASDARMAAPRCPR</sequence>
<dbReference type="InterPro" id="IPR021144">
    <property type="entry name" value="UPF0597"/>
</dbReference>
<dbReference type="GO" id="GO:0080146">
    <property type="term" value="F:L-cysteine desulfhydrase activity"/>
    <property type="evidence" value="ECO:0007669"/>
    <property type="project" value="TreeGrafter"/>
</dbReference>
<evidence type="ECO:0000313" key="2">
    <source>
        <dbReference type="Proteomes" id="UP000254712"/>
    </source>
</evidence>
<dbReference type="Proteomes" id="UP000254712">
    <property type="component" value="Unassembled WGS sequence"/>
</dbReference>
<dbReference type="PANTHER" id="PTHR30501">
    <property type="entry name" value="UPF0597 PROTEIN YHAM"/>
    <property type="match status" value="1"/>
</dbReference>
<name>A0A379WLD2_SALET</name>
<dbReference type="AlphaFoldDB" id="A0A379WLD2"/>
<dbReference type="PANTHER" id="PTHR30501:SF2">
    <property type="entry name" value="UPF0597 PROTEIN YHAM"/>
    <property type="match status" value="1"/>
</dbReference>